<protein>
    <submittedName>
        <fullName evidence="1">Uncharacterized protein</fullName>
    </submittedName>
</protein>
<organism evidence="1 2">
    <name type="scientific">Porites evermanni</name>
    <dbReference type="NCBI Taxonomy" id="104178"/>
    <lineage>
        <taxon>Eukaryota</taxon>
        <taxon>Metazoa</taxon>
        <taxon>Cnidaria</taxon>
        <taxon>Anthozoa</taxon>
        <taxon>Hexacorallia</taxon>
        <taxon>Scleractinia</taxon>
        <taxon>Fungiina</taxon>
        <taxon>Poritidae</taxon>
        <taxon>Porites</taxon>
    </lineage>
</organism>
<keyword evidence="2" id="KW-1185">Reference proteome</keyword>
<proteinExistence type="predicted"/>
<reference evidence="1 2" key="1">
    <citation type="submission" date="2022-05" db="EMBL/GenBank/DDBJ databases">
        <authorList>
            <consortium name="Genoscope - CEA"/>
            <person name="William W."/>
        </authorList>
    </citation>
    <scope>NUCLEOTIDE SEQUENCE [LARGE SCALE GENOMIC DNA]</scope>
</reference>
<comment type="caution">
    <text evidence="1">The sequence shown here is derived from an EMBL/GenBank/DDBJ whole genome shotgun (WGS) entry which is preliminary data.</text>
</comment>
<dbReference type="Proteomes" id="UP001159427">
    <property type="component" value="Unassembled WGS sequence"/>
</dbReference>
<evidence type="ECO:0000313" key="2">
    <source>
        <dbReference type="Proteomes" id="UP001159427"/>
    </source>
</evidence>
<feature type="non-terminal residue" evidence="1">
    <location>
        <position position="285"/>
    </location>
</feature>
<dbReference type="EMBL" id="CALNXI010001203">
    <property type="protein sequence ID" value="CAH3159922.1"/>
    <property type="molecule type" value="Genomic_DNA"/>
</dbReference>
<accession>A0ABN8Q9A3</accession>
<evidence type="ECO:0000313" key="1">
    <source>
        <dbReference type="EMBL" id="CAH3159922.1"/>
    </source>
</evidence>
<gene>
    <name evidence="1" type="ORF">PEVE_00003441</name>
</gene>
<name>A0ABN8Q9A3_9CNID</name>
<sequence length="285" mass="32587">MVDGREINLGLFADNLTGFLKNDKSLIKFLELVLLFGKDKVKRRVLVGDIEDGGLKAPHLDSIIKPQRILCCKKLASKDLSSWKIILLHYLTPVGGKFILGCNFDVKKLPIKLPGFYEECLKDFSRCSAANKVSLDSINTVDISKIILWNNCYILIGGKTVFNKRLVDKGIVRIGDLITENNEIIRSKLRELNLSPLDAFQLFSVIDALPKDWRHALKSYGYDRLVFFDLHEQTQLFLSGKDVLLSNADSKGIYVEFFEKDYLNWKEIYSLPYQVALDTKSREFQ</sequence>